<feature type="domain" description="Dockerin" evidence="1">
    <location>
        <begin position="564"/>
        <end position="631"/>
    </location>
</feature>
<dbReference type="SUPFAM" id="SSF49384">
    <property type="entry name" value="Carbohydrate-binding domain"/>
    <property type="match status" value="4"/>
</dbReference>
<proteinExistence type="predicted"/>
<accession>A0A1F2PC92</accession>
<comment type="caution">
    <text evidence="2">The sequence shown here is derived from an EMBL/GenBank/DDBJ whole genome shotgun (WGS) entry which is preliminary data.</text>
</comment>
<dbReference type="GO" id="GO:0000272">
    <property type="term" value="P:polysaccharide catabolic process"/>
    <property type="evidence" value="ECO:0007669"/>
    <property type="project" value="InterPro"/>
</dbReference>
<dbReference type="PROSITE" id="PS00448">
    <property type="entry name" value="CLOS_CELLULOSOME_RPT"/>
    <property type="match status" value="1"/>
</dbReference>
<dbReference type="PROSITE" id="PS51766">
    <property type="entry name" value="DOCKERIN"/>
    <property type="match status" value="1"/>
</dbReference>
<gene>
    <name evidence="2" type="ORF">SCAL_000320</name>
</gene>
<dbReference type="CDD" id="cd14256">
    <property type="entry name" value="Dockerin_I"/>
    <property type="match status" value="1"/>
</dbReference>
<dbReference type="InterPro" id="IPR008965">
    <property type="entry name" value="CBM2/CBM3_carb-bd_dom_sf"/>
</dbReference>
<dbReference type="PATRIC" id="fig|1838285.3.peg.323"/>
<dbReference type="STRING" id="1838285.SCAL_000320"/>
<dbReference type="CDD" id="cd08547">
    <property type="entry name" value="Type_II_cohesin"/>
    <property type="match status" value="4"/>
</dbReference>
<evidence type="ECO:0000259" key="1">
    <source>
        <dbReference type="PROSITE" id="PS51766"/>
    </source>
</evidence>
<dbReference type="SUPFAM" id="SSF63446">
    <property type="entry name" value="Type I dockerin domain"/>
    <property type="match status" value="1"/>
</dbReference>
<organism evidence="2 3">
    <name type="scientific">Candidatus Syntropharchaeum caldarium</name>
    <dbReference type="NCBI Taxonomy" id="1838285"/>
    <lineage>
        <taxon>Archaea</taxon>
        <taxon>Methanobacteriati</taxon>
        <taxon>Methanobacteriota</taxon>
        <taxon>Stenosarchaea group</taxon>
        <taxon>Methanomicrobia</taxon>
        <taxon>Methanosarcinales</taxon>
        <taxon>ANME-2 cluster</taxon>
        <taxon>Candidatus Syntropharchaeum</taxon>
    </lineage>
</organism>
<protein>
    <submittedName>
        <fullName evidence="2">Secreted protein containing Cellulosome anchoring protein, cohesin region domain protein</fullName>
    </submittedName>
</protein>
<dbReference type="Proteomes" id="UP000186940">
    <property type="component" value="Unassembled WGS sequence"/>
</dbReference>
<evidence type="ECO:0000313" key="3">
    <source>
        <dbReference type="Proteomes" id="UP000186940"/>
    </source>
</evidence>
<dbReference type="Pfam" id="PF00404">
    <property type="entry name" value="Dockerin_1"/>
    <property type="match status" value="1"/>
</dbReference>
<name>A0A1F2PC92_9EURY</name>
<dbReference type="InterPro" id="IPR002102">
    <property type="entry name" value="Cohesin_dom"/>
</dbReference>
<dbReference type="InterPro" id="IPR036439">
    <property type="entry name" value="Dockerin_dom_sf"/>
</dbReference>
<dbReference type="Pfam" id="PF00963">
    <property type="entry name" value="Cohesin"/>
    <property type="match status" value="4"/>
</dbReference>
<dbReference type="Gene3D" id="2.60.40.680">
    <property type="match status" value="4"/>
</dbReference>
<evidence type="ECO:0000313" key="2">
    <source>
        <dbReference type="EMBL" id="OFV68644.1"/>
    </source>
</evidence>
<dbReference type="AlphaFoldDB" id="A0A1F2PC92"/>
<dbReference type="InterPro" id="IPR016134">
    <property type="entry name" value="Dockerin_dom"/>
</dbReference>
<dbReference type="GO" id="GO:0004553">
    <property type="term" value="F:hydrolase activity, hydrolyzing O-glycosyl compounds"/>
    <property type="evidence" value="ECO:0007669"/>
    <property type="project" value="InterPro"/>
</dbReference>
<keyword evidence="3" id="KW-1185">Reference proteome</keyword>
<dbReference type="GO" id="GO:0030246">
    <property type="term" value="F:carbohydrate binding"/>
    <property type="evidence" value="ECO:0007669"/>
    <property type="project" value="InterPro"/>
</dbReference>
<dbReference type="InterPro" id="IPR002105">
    <property type="entry name" value="Dockerin_1_rpt"/>
</dbReference>
<dbReference type="EMBL" id="LYOS01000001">
    <property type="protein sequence ID" value="OFV68644.1"/>
    <property type="molecule type" value="Genomic_DNA"/>
</dbReference>
<reference evidence="2" key="1">
    <citation type="submission" date="2016-05" db="EMBL/GenBank/DDBJ databases">
        <title>Microbial consortia oxidize butane by reversing methanogenesis.</title>
        <authorList>
            <person name="Laso-Perez R."/>
            <person name="Richter M."/>
            <person name="Wegener G."/>
            <person name="Musat F."/>
        </authorList>
    </citation>
    <scope>NUCLEOTIDE SEQUENCE [LARGE SCALE GENOMIC DNA]</scope>
    <source>
        <strain evidence="2">BOX2</strain>
    </source>
</reference>
<dbReference type="Gene3D" id="1.10.1330.10">
    <property type="entry name" value="Dockerin domain"/>
    <property type="match status" value="1"/>
</dbReference>
<sequence length="633" mass="66831">MIKGKIDAVVLVAVMLLAPVAYAGMMGSVAATNIPTVTVSVPEYISGSFEATIEVEDVSNLNSGQFDLTFDPTVINVTDVLDGEIDGVTIPIDMWEFMSDDTVRVLFKLPDVDTASGSGYLAKISFKVKGEDGDASELEISEGLLVDVEAEDINSEWNDAAVTVLWPTVRVNTPEYVTTSFDTTIEVEDISNLNSGQFDLTFDPDVINVTDVLDGEIDGVTIPIDMWEFMSDDTVRVLFKLPDVDTASGSGYLAKINFEVKGENGDTSELTISEGLLVDYDGEGMDANWNGAALTVAMGPSVTINAPAAASDSFEVQVEIDDVEDLDAAQFDLSFDPNLLAVTSVSDGEIDGEAVPVKKWSLDPADPGKLRVVLDLPGVKGVSGSGVLARIGFDPVGDGVSELVLDNVTLGDINADDIKGVRLESSTVEVTLPRPGGTVISISDIAAIGTITVPITIENATNVGSCDLTLSYDPTIVIVSDVGGGEFDSLQANLEDASDGIIRIGTYQTSSPGLNGDVVLAEVTLMTMGDIESSTTLDLEVTTLKDATPECNPIPCLVEDGSFTVLLKGDANGDGRIDMADCMYLAKNILGISGFEQIVEAAVDVNGDGEIDMADCMYLAKHILDIAGFEELK</sequence>